<protein>
    <recommendedName>
        <fullName evidence="12">DNA polymerase</fullName>
        <ecNumber evidence="12">2.7.7.7</ecNumber>
    </recommendedName>
</protein>
<dbReference type="SUPFAM" id="SSF53098">
    <property type="entry name" value="Ribonuclease H-like"/>
    <property type="match status" value="1"/>
</dbReference>
<organism evidence="17 18">
    <name type="scientific">Diploptera punctata</name>
    <name type="common">Pacific beetle cockroach</name>
    <dbReference type="NCBI Taxonomy" id="6984"/>
    <lineage>
        <taxon>Eukaryota</taxon>
        <taxon>Metazoa</taxon>
        <taxon>Ecdysozoa</taxon>
        <taxon>Arthropoda</taxon>
        <taxon>Hexapoda</taxon>
        <taxon>Insecta</taxon>
        <taxon>Pterygota</taxon>
        <taxon>Neoptera</taxon>
        <taxon>Polyneoptera</taxon>
        <taxon>Dictyoptera</taxon>
        <taxon>Blattodea</taxon>
        <taxon>Blaberoidea</taxon>
        <taxon>Blaberidae</taxon>
        <taxon>Diplopterinae</taxon>
        <taxon>Diploptera</taxon>
    </lineage>
</organism>
<reference evidence="17" key="2">
    <citation type="submission" date="2023-05" db="EMBL/GenBank/DDBJ databases">
        <authorList>
            <person name="Fouks B."/>
        </authorList>
    </citation>
    <scope>NUCLEOTIDE SEQUENCE</scope>
    <source>
        <strain evidence="17">Stay&amp;Tobe</strain>
        <tissue evidence="17">Testes</tissue>
    </source>
</reference>
<keyword evidence="4 12" id="KW-0548">Nucleotidyltransferase</keyword>
<evidence type="ECO:0000256" key="9">
    <source>
        <dbReference type="ARBA" id="ARBA00022932"/>
    </source>
</evidence>
<dbReference type="GO" id="GO:0006273">
    <property type="term" value="P:lagging strand elongation"/>
    <property type="evidence" value="ECO:0007669"/>
    <property type="project" value="TreeGrafter"/>
</dbReference>
<evidence type="ECO:0000256" key="2">
    <source>
        <dbReference type="ARBA" id="ARBA00005755"/>
    </source>
</evidence>
<keyword evidence="7" id="KW-0863">Zinc-finger</keyword>
<dbReference type="Pfam" id="PF00136">
    <property type="entry name" value="DNA_pol_B"/>
    <property type="match status" value="1"/>
</dbReference>
<comment type="catalytic activity">
    <reaction evidence="12">
        <text>DNA(n) + a 2'-deoxyribonucleoside 5'-triphosphate = DNA(n+1) + diphosphate</text>
        <dbReference type="Rhea" id="RHEA:22508"/>
        <dbReference type="Rhea" id="RHEA-COMP:17339"/>
        <dbReference type="Rhea" id="RHEA-COMP:17340"/>
        <dbReference type="ChEBI" id="CHEBI:33019"/>
        <dbReference type="ChEBI" id="CHEBI:61560"/>
        <dbReference type="ChEBI" id="CHEBI:173112"/>
        <dbReference type="EC" id="2.7.7.7"/>
    </reaction>
</comment>
<keyword evidence="3 12" id="KW-0808">Transferase</keyword>
<keyword evidence="8" id="KW-0862">Zinc</keyword>
<dbReference type="EC" id="2.7.7.7" evidence="12"/>
<evidence type="ECO:0000256" key="1">
    <source>
        <dbReference type="ARBA" id="ARBA00004123"/>
    </source>
</evidence>
<dbReference type="FunFam" id="1.10.287.690:FF:000003">
    <property type="entry name" value="DNA polymerase"/>
    <property type="match status" value="1"/>
</dbReference>
<dbReference type="InterPro" id="IPR024647">
    <property type="entry name" value="DNA_pol_a_cat_su_N"/>
</dbReference>
<gene>
    <name evidence="17" type="ORF">L9F63_002012</name>
</gene>
<evidence type="ECO:0000256" key="11">
    <source>
        <dbReference type="ARBA" id="ARBA00023242"/>
    </source>
</evidence>
<dbReference type="Gene3D" id="1.10.287.690">
    <property type="entry name" value="Helix hairpin bin"/>
    <property type="match status" value="1"/>
</dbReference>
<dbReference type="GO" id="GO:0003697">
    <property type="term" value="F:single-stranded DNA binding"/>
    <property type="evidence" value="ECO:0007669"/>
    <property type="project" value="TreeGrafter"/>
</dbReference>
<accession>A0AAD8A3N9</accession>
<dbReference type="InterPro" id="IPR023211">
    <property type="entry name" value="DNA_pol_palm_dom_sf"/>
</dbReference>
<dbReference type="Gene3D" id="1.10.132.60">
    <property type="entry name" value="DNA polymerase family B, C-terminal domain"/>
    <property type="match status" value="1"/>
</dbReference>
<dbReference type="InterPro" id="IPR036397">
    <property type="entry name" value="RNaseH_sf"/>
</dbReference>
<evidence type="ECO:0000259" key="14">
    <source>
        <dbReference type="Pfam" id="PF03104"/>
    </source>
</evidence>
<comment type="caution">
    <text evidence="17">The sequence shown here is derived from an EMBL/GenBank/DDBJ whole genome shotgun (WGS) entry which is preliminary data.</text>
</comment>
<dbReference type="Pfam" id="PF08996">
    <property type="entry name" value="zf-DNA_Pol"/>
    <property type="match status" value="1"/>
</dbReference>
<dbReference type="SUPFAM" id="SSF90234">
    <property type="entry name" value="Zinc finger domain of DNA polymerase-alpha"/>
    <property type="match status" value="1"/>
</dbReference>
<dbReference type="InterPro" id="IPR045846">
    <property type="entry name" value="POLBc_alpha"/>
</dbReference>
<evidence type="ECO:0000259" key="13">
    <source>
        <dbReference type="Pfam" id="PF00136"/>
    </source>
</evidence>
<dbReference type="GO" id="GO:0003682">
    <property type="term" value="F:chromatin binding"/>
    <property type="evidence" value="ECO:0007669"/>
    <property type="project" value="TreeGrafter"/>
</dbReference>
<feature type="domain" description="DNA-directed DNA polymerase family B multifunctional" evidence="13">
    <location>
        <begin position="760"/>
        <end position="1212"/>
    </location>
</feature>
<dbReference type="Gene3D" id="3.90.1600.10">
    <property type="entry name" value="Palm domain of DNA polymerase"/>
    <property type="match status" value="1"/>
</dbReference>
<dbReference type="InterPro" id="IPR012337">
    <property type="entry name" value="RNaseH-like_sf"/>
</dbReference>
<dbReference type="GO" id="GO:0005658">
    <property type="term" value="C:alpha DNA polymerase:primase complex"/>
    <property type="evidence" value="ECO:0007669"/>
    <property type="project" value="UniProtKB-ARBA"/>
</dbReference>
<dbReference type="PANTHER" id="PTHR45861:SF1">
    <property type="entry name" value="DNA POLYMERASE ALPHA CATALYTIC SUBUNIT"/>
    <property type="match status" value="1"/>
</dbReference>
<dbReference type="SUPFAM" id="SSF56672">
    <property type="entry name" value="DNA/RNA polymerases"/>
    <property type="match status" value="1"/>
</dbReference>
<keyword evidence="18" id="KW-1185">Reference proteome</keyword>
<evidence type="ECO:0000259" key="16">
    <source>
        <dbReference type="Pfam" id="PF12254"/>
    </source>
</evidence>
<dbReference type="GO" id="GO:0003887">
    <property type="term" value="F:DNA-directed DNA polymerase activity"/>
    <property type="evidence" value="ECO:0007669"/>
    <property type="project" value="UniProtKB-KW"/>
</dbReference>
<dbReference type="Gene3D" id="3.30.420.10">
    <property type="entry name" value="Ribonuclease H-like superfamily/Ribonuclease H"/>
    <property type="match status" value="1"/>
</dbReference>
<dbReference type="InterPro" id="IPR043502">
    <property type="entry name" value="DNA/RNA_pol_sf"/>
</dbReference>
<dbReference type="GO" id="GO:0006272">
    <property type="term" value="P:leading strand elongation"/>
    <property type="evidence" value="ECO:0007669"/>
    <property type="project" value="TreeGrafter"/>
</dbReference>
<dbReference type="Gene3D" id="1.10.3200.20">
    <property type="entry name" value="DNA Polymerase alpha, zinc finger"/>
    <property type="match status" value="1"/>
</dbReference>
<dbReference type="FunFam" id="1.10.132.60:FF:000004">
    <property type="entry name" value="DNA polymerase"/>
    <property type="match status" value="1"/>
</dbReference>
<dbReference type="InterPro" id="IPR006133">
    <property type="entry name" value="DNA-dir_DNA_pol_B_exonuc"/>
</dbReference>
<dbReference type="GO" id="GO:0003688">
    <property type="term" value="F:DNA replication origin binding"/>
    <property type="evidence" value="ECO:0007669"/>
    <property type="project" value="TreeGrafter"/>
</dbReference>
<dbReference type="NCBIfam" id="TIGR00592">
    <property type="entry name" value="pol2"/>
    <property type="match status" value="1"/>
</dbReference>
<dbReference type="InterPro" id="IPR006172">
    <property type="entry name" value="DNA-dir_DNA_pol_B"/>
</dbReference>
<evidence type="ECO:0000256" key="3">
    <source>
        <dbReference type="ARBA" id="ARBA00022679"/>
    </source>
</evidence>
<dbReference type="InterPro" id="IPR038256">
    <property type="entry name" value="Pol_alpha_znc_sf"/>
</dbReference>
<dbReference type="Pfam" id="PF03104">
    <property type="entry name" value="DNA_pol_B_exo1"/>
    <property type="match status" value="1"/>
</dbReference>
<feature type="domain" description="DNA polymerase alpha catalytic subunit N-terminal" evidence="16">
    <location>
        <begin position="26"/>
        <end position="85"/>
    </location>
</feature>
<sequence length="1451" mass="165241">MGDNEVSAGPRAKRQKVDKKGRFAALERLKQLKGSKNKYEISNIDNVYEEVDEREYTKRVLERQDDDWIVDDDCGYVEDGREIFDDDLDDDAIISATRNKKEGGVKRGRHGKKGSDNVAAEAGWNWLPCLSREDPVFRCQVPVKLDEDDILGDIMEELNSEDCRSGSKEIEDKQEIVEDTEEELNIEAPSTEESVTKSSQPIDEFDSSSMFFDDAAFQEMDLICQDAGNNKENIRDKTAQCNGDTNGPQREEQSAAPLITTEKPLSTSVKNDKIVNNTAMNWENMQGAGLSNNAVSIPDVPVDVSQLPMITNENGEKILRFYWYDAHEEFFKQPGVVFLFGKVYIESAKTYVSCCLVVKNIDRRIYLLPREKRYDMKTNSETDEDVKMMDVYQEFNDKVAVKYKIMNFKSRKIERNYAFSIPGVPVTSEYLEVLYPATQSMLPSDLQGETFSHVFGTNTSSLEQLLLSRKMKGPGWLDVKCVQPITSPMSWCKVEAAVMKPEHVTLCTVIPVPPSPPLVVVTLNMRTAVHPTNGQNEIVMLSCLVHNNFHIDKAPPQPLYQQHFCAFTRPSGTTWPYDFNTYSSRYTGTKLDKVDTERALLGLFLAKFYKMDPDLIVGHDLYGYGLELLLHRININKIPQWSKIGRLRRANIQTGKGRGTHFEKTAMCGRLVCDVKISAKELIRSRSYDLGPLFETVLHMKEGDRKEVLIDEVREMYGDSQSLITLISITMLDASLIIRLMCELNVLPLALQITNIAGNVMSRTLMGGRSERNEYLLLHAFTEKNFIVPDKQYGKKTVQAVDELDIDDMDTGHGHKKKAGSKKKPSYAGGLVLEPRKGFYEKMILLMDFNSLYPSIIQEYNICFTTINLGSVVQNTVDEEDVQVELPSPGKEPGILPTEIRKLVESRREVKKLMKTPDLSPDLKMQYNIRQMALKLTANSMYGCLGFSHSRFYAKPLAALVTAKGREILTNTKDLVEKMNFQVIYGDTDSIMINTNSVDYDQVFKIGHKIKTEVNKLYKQVELDIDGVFKYMLLLKKKKYAAVTISRLPNGKLVTQQEMKGLDIVRRDWSQLSAEAGKFILEQILSDLDPDERILRIHSHLERLKVDLEEGKVPASLLAITKQLTKKPEEYADKKSLPHVQVAMRLNEHGGRQYKQGDTVPYVICEDGTGNAATQRAYHVDELKTNEFLKIDYKYYLSQQIHPVVSRLCEHIDGTDAARIAECLGLDPSGYRHVNKGPSSEESKVGEQIILSDEEKYRNCERFKFTCKNESCKAQIVMDGPVVRVDGKISHFVLEKCSNPGCTIDPLQYLAGVQNSLTTASRSFIRQYYQNWMICEDPGCTNRTRRLPLEMKGSYPHCNMCKSAVMYREYTEFELYTQLSFFQYIFDLSKVTDKRPPSLELEKAYDKLREQAERTLRHSAYSIVNLCQLFKPLLQIKVEDQKKAVVSTSRN</sequence>
<dbReference type="SMART" id="SM00486">
    <property type="entry name" value="POLBc"/>
    <property type="match status" value="1"/>
</dbReference>
<evidence type="ECO:0000256" key="10">
    <source>
        <dbReference type="ARBA" id="ARBA00023125"/>
    </source>
</evidence>
<dbReference type="Pfam" id="PF12254">
    <property type="entry name" value="DNA_pol_alpha_N"/>
    <property type="match status" value="1"/>
</dbReference>
<keyword evidence="5 12" id="KW-0235">DNA replication</keyword>
<dbReference type="InterPro" id="IPR006134">
    <property type="entry name" value="DNA-dir_DNA_pol_B_multi_dom"/>
</dbReference>
<dbReference type="CDD" id="cd05776">
    <property type="entry name" value="DNA_polB_alpha_exo"/>
    <property type="match status" value="1"/>
</dbReference>
<evidence type="ECO:0000256" key="4">
    <source>
        <dbReference type="ARBA" id="ARBA00022695"/>
    </source>
</evidence>
<dbReference type="Gene3D" id="2.40.50.730">
    <property type="match status" value="1"/>
</dbReference>
<evidence type="ECO:0000256" key="5">
    <source>
        <dbReference type="ARBA" id="ARBA00022705"/>
    </source>
</evidence>
<evidence type="ECO:0000259" key="15">
    <source>
        <dbReference type="Pfam" id="PF08996"/>
    </source>
</evidence>
<evidence type="ECO:0000256" key="8">
    <source>
        <dbReference type="ARBA" id="ARBA00022833"/>
    </source>
</evidence>
<evidence type="ECO:0000313" key="17">
    <source>
        <dbReference type="EMBL" id="KAJ9591406.1"/>
    </source>
</evidence>
<dbReference type="GO" id="GO:0000166">
    <property type="term" value="F:nucleotide binding"/>
    <property type="evidence" value="ECO:0007669"/>
    <property type="project" value="InterPro"/>
</dbReference>
<evidence type="ECO:0000313" key="18">
    <source>
        <dbReference type="Proteomes" id="UP001233999"/>
    </source>
</evidence>
<name>A0AAD8A3N9_DIPPU</name>
<keyword evidence="9 12" id="KW-0239">DNA-directed DNA polymerase</keyword>
<comment type="similarity">
    <text evidence="2 12">Belongs to the DNA polymerase type-B family.</text>
</comment>
<dbReference type="CDD" id="cd05532">
    <property type="entry name" value="POLBc_alpha"/>
    <property type="match status" value="1"/>
</dbReference>
<reference evidence="17" key="1">
    <citation type="journal article" date="2023" name="IScience">
        <title>Live-bearing cockroach genome reveals convergent evolutionary mechanisms linked to viviparity in insects and beyond.</title>
        <authorList>
            <person name="Fouks B."/>
            <person name="Harrison M.C."/>
            <person name="Mikhailova A.A."/>
            <person name="Marchal E."/>
            <person name="English S."/>
            <person name="Carruthers M."/>
            <person name="Jennings E.C."/>
            <person name="Chiamaka E.L."/>
            <person name="Frigard R.A."/>
            <person name="Pippel M."/>
            <person name="Attardo G.M."/>
            <person name="Benoit J.B."/>
            <person name="Bornberg-Bauer E."/>
            <person name="Tobe S.S."/>
        </authorList>
    </citation>
    <scope>NUCLEOTIDE SEQUENCE</scope>
    <source>
        <strain evidence="17">Stay&amp;Tobe</strain>
    </source>
</reference>
<feature type="domain" description="DNA-directed DNA polymerase family B exonuclease" evidence="14">
    <location>
        <begin position="453"/>
        <end position="690"/>
    </location>
</feature>
<dbReference type="Gene3D" id="3.30.70.2820">
    <property type="match status" value="1"/>
</dbReference>
<keyword evidence="10 12" id="KW-0238">DNA-binding</keyword>
<dbReference type="GO" id="GO:1902975">
    <property type="term" value="P:mitotic DNA replication initiation"/>
    <property type="evidence" value="ECO:0007669"/>
    <property type="project" value="InterPro"/>
</dbReference>
<comment type="subcellular location">
    <subcellularLocation>
        <location evidence="1">Nucleus</location>
    </subcellularLocation>
</comment>
<dbReference type="InterPro" id="IPR015088">
    <property type="entry name" value="Znf_DNA-dir_DNA_pol_B_alpha"/>
</dbReference>
<evidence type="ECO:0000256" key="7">
    <source>
        <dbReference type="ARBA" id="ARBA00022771"/>
    </source>
</evidence>
<dbReference type="Proteomes" id="UP001233999">
    <property type="component" value="Unassembled WGS sequence"/>
</dbReference>
<dbReference type="GO" id="GO:0008270">
    <property type="term" value="F:zinc ion binding"/>
    <property type="evidence" value="ECO:0007669"/>
    <property type="project" value="UniProtKB-KW"/>
</dbReference>
<dbReference type="GO" id="GO:0033554">
    <property type="term" value="P:cellular response to stress"/>
    <property type="evidence" value="ECO:0007669"/>
    <property type="project" value="UniProtKB-ARBA"/>
</dbReference>
<dbReference type="InterPro" id="IPR017964">
    <property type="entry name" value="DNA-dir_DNA_pol_B_CS"/>
</dbReference>
<evidence type="ECO:0000256" key="12">
    <source>
        <dbReference type="RuleBase" id="RU000442"/>
    </source>
</evidence>
<dbReference type="PANTHER" id="PTHR45861">
    <property type="entry name" value="DNA POLYMERASE ALPHA CATALYTIC SUBUNIT"/>
    <property type="match status" value="1"/>
</dbReference>
<dbReference type="FunFam" id="3.30.70.2820:FF:000001">
    <property type="entry name" value="DNA polymerase"/>
    <property type="match status" value="1"/>
</dbReference>
<evidence type="ECO:0000256" key="6">
    <source>
        <dbReference type="ARBA" id="ARBA00022723"/>
    </source>
</evidence>
<dbReference type="PROSITE" id="PS00116">
    <property type="entry name" value="DNA_POLYMERASE_B"/>
    <property type="match status" value="1"/>
</dbReference>
<keyword evidence="6" id="KW-0479">Metal-binding</keyword>
<dbReference type="PRINTS" id="PR00106">
    <property type="entry name" value="DNAPOLB"/>
</dbReference>
<dbReference type="InterPro" id="IPR042087">
    <property type="entry name" value="DNA_pol_B_thumb"/>
</dbReference>
<feature type="domain" description="Zinc finger DNA-directed DNA polymerase family B alpha" evidence="15">
    <location>
        <begin position="1251"/>
        <end position="1430"/>
    </location>
</feature>
<dbReference type="EMBL" id="JASPKZ010003868">
    <property type="protein sequence ID" value="KAJ9591406.1"/>
    <property type="molecule type" value="Genomic_DNA"/>
</dbReference>
<proteinExistence type="inferred from homology"/>
<keyword evidence="11" id="KW-0539">Nucleus</keyword>